<gene>
    <name evidence="9" type="ORF">HCG48_22730</name>
</gene>
<evidence type="ECO:0000256" key="1">
    <source>
        <dbReference type="ARBA" id="ARBA00004651"/>
    </source>
</evidence>
<dbReference type="PANTHER" id="PTHR36838">
    <property type="entry name" value="AUXIN EFFLUX CARRIER FAMILY PROTEIN"/>
    <property type="match status" value="1"/>
</dbReference>
<dbReference type="AlphaFoldDB" id="A0A6H1U6A4"/>
<evidence type="ECO:0000256" key="8">
    <source>
        <dbReference type="SAM" id="Phobius"/>
    </source>
</evidence>
<dbReference type="Pfam" id="PF03547">
    <property type="entry name" value="Mem_trans"/>
    <property type="match status" value="1"/>
</dbReference>
<evidence type="ECO:0000256" key="7">
    <source>
        <dbReference type="ARBA" id="ARBA00023136"/>
    </source>
</evidence>
<feature type="transmembrane region" description="Helical" evidence="8">
    <location>
        <begin position="138"/>
        <end position="163"/>
    </location>
</feature>
<feature type="transmembrane region" description="Helical" evidence="8">
    <location>
        <begin position="238"/>
        <end position="262"/>
    </location>
</feature>
<proteinExistence type="inferred from homology"/>
<dbReference type="EMBL" id="CP051167">
    <property type="protein sequence ID" value="QIZ73897.1"/>
    <property type="molecule type" value="Genomic_DNA"/>
</dbReference>
<dbReference type="InterPro" id="IPR004776">
    <property type="entry name" value="Mem_transp_PIN-like"/>
</dbReference>
<keyword evidence="5 8" id="KW-0812">Transmembrane</keyword>
<feature type="transmembrane region" description="Helical" evidence="8">
    <location>
        <begin position="35"/>
        <end position="54"/>
    </location>
</feature>
<keyword evidence="10" id="KW-1185">Reference proteome</keyword>
<dbReference type="PANTHER" id="PTHR36838:SF1">
    <property type="entry name" value="SLR1864 PROTEIN"/>
    <property type="match status" value="1"/>
</dbReference>
<dbReference type="KEGG" id="oxy:HCG48_22730"/>
<dbReference type="InterPro" id="IPR038770">
    <property type="entry name" value="Na+/solute_symporter_sf"/>
</dbReference>
<feature type="transmembrane region" description="Helical" evidence="8">
    <location>
        <begin position="206"/>
        <end position="226"/>
    </location>
</feature>
<evidence type="ECO:0000256" key="4">
    <source>
        <dbReference type="ARBA" id="ARBA00022475"/>
    </source>
</evidence>
<keyword evidence="7 8" id="KW-0472">Membrane</keyword>
<evidence type="ECO:0000256" key="2">
    <source>
        <dbReference type="ARBA" id="ARBA00010145"/>
    </source>
</evidence>
<keyword evidence="6 8" id="KW-1133">Transmembrane helix</keyword>
<evidence type="ECO:0000256" key="3">
    <source>
        <dbReference type="ARBA" id="ARBA00022448"/>
    </source>
</evidence>
<organism evidence="9 10">
    <name type="scientific">Oxynema aestuarii AP17</name>
    <dbReference type="NCBI Taxonomy" id="2064643"/>
    <lineage>
        <taxon>Bacteria</taxon>
        <taxon>Bacillati</taxon>
        <taxon>Cyanobacteriota</taxon>
        <taxon>Cyanophyceae</taxon>
        <taxon>Oscillatoriophycideae</taxon>
        <taxon>Oscillatoriales</taxon>
        <taxon>Oscillatoriaceae</taxon>
        <taxon>Oxynema</taxon>
        <taxon>Oxynema aestuarii</taxon>
    </lineage>
</organism>
<feature type="transmembrane region" description="Helical" evidence="8">
    <location>
        <begin position="175"/>
        <end position="194"/>
    </location>
</feature>
<feature type="transmembrane region" description="Helical" evidence="8">
    <location>
        <begin position="268"/>
        <end position="285"/>
    </location>
</feature>
<feature type="transmembrane region" description="Helical" evidence="8">
    <location>
        <begin position="63"/>
        <end position="85"/>
    </location>
</feature>
<keyword evidence="3" id="KW-0813">Transport</keyword>
<feature type="transmembrane region" description="Helical" evidence="8">
    <location>
        <begin position="12"/>
        <end position="29"/>
    </location>
</feature>
<reference evidence="9 10" key="1">
    <citation type="submission" date="2020-04" db="EMBL/GenBank/DDBJ databases">
        <authorList>
            <person name="Basu S."/>
            <person name="Maruthanayagam V."/>
            <person name="Chakraborty S."/>
            <person name="Pramanik A."/>
            <person name="Mukherjee J."/>
            <person name="Brink B."/>
        </authorList>
    </citation>
    <scope>NUCLEOTIDE SEQUENCE [LARGE SCALE GENOMIC DNA]</scope>
    <source>
        <strain evidence="9 10">AP17</strain>
    </source>
</reference>
<dbReference type="Gene3D" id="1.20.1530.20">
    <property type="match status" value="1"/>
</dbReference>
<protein>
    <submittedName>
        <fullName evidence="9">AEC family transporter</fullName>
    </submittedName>
</protein>
<dbReference type="GO" id="GO:0055085">
    <property type="term" value="P:transmembrane transport"/>
    <property type="evidence" value="ECO:0007669"/>
    <property type="project" value="InterPro"/>
</dbReference>
<comment type="subcellular location">
    <subcellularLocation>
        <location evidence="1">Cell membrane</location>
        <topology evidence="1">Multi-pass membrane protein</topology>
    </subcellularLocation>
</comment>
<comment type="similarity">
    <text evidence="2">Belongs to the auxin efflux carrier (TC 2.A.69) family.</text>
</comment>
<evidence type="ECO:0000313" key="10">
    <source>
        <dbReference type="Proteomes" id="UP000500857"/>
    </source>
</evidence>
<dbReference type="GO" id="GO:0005886">
    <property type="term" value="C:plasma membrane"/>
    <property type="evidence" value="ECO:0007669"/>
    <property type="project" value="UniProtKB-SubCell"/>
</dbReference>
<name>A0A6H1U6A4_9CYAN</name>
<accession>A0A6H1U6A4</accession>
<evidence type="ECO:0000313" key="9">
    <source>
        <dbReference type="EMBL" id="QIZ73897.1"/>
    </source>
</evidence>
<feature type="transmembrane region" description="Helical" evidence="8">
    <location>
        <begin position="297"/>
        <end position="317"/>
    </location>
</feature>
<keyword evidence="4" id="KW-1003">Cell membrane</keyword>
<evidence type="ECO:0000256" key="6">
    <source>
        <dbReference type="ARBA" id="ARBA00022989"/>
    </source>
</evidence>
<evidence type="ECO:0000256" key="5">
    <source>
        <dbReference type="ARBA" id="ARBA00022692"/>
    </source>
</evidence>
<sequence>MFDIGQKLLEIYTQLGGLALLGFILGRLLPPRIPMYVGQFLFWIGVPVSVFAFVRRTDLSGSIWLAPAIAWGAILLGGALGWLWLQVRQRWQPPNAVKSAPMYTVDTPSQGSFLLAAMVGNTGYIGYPVTLTLVGEKYFGWALFYDLFGTVIGAYGLGVAIAARFGEGDKNPWQVAAATVRNPTLFALALALLVRSQPLPAAIESGLQTFAWGSISGALVLLGMRLSRLRSWSSLKPAAVSLGIKMLVVPAIIGALLAGFGLRGMPQLVMVLQVAMPPAFANLVLAETYQLDRDLTVTALAVGSVGFLVTLPLWLLLFGR</sequence>
<dbReference type="Proteomes" id="UP000500857">
    <property type="component" value="Chromosome"/>
</dbReference>